<evidence type="ECO:0000256" key="1">
    <source>
        <dbReference type="ARBA" id="ARBA00022676"/>
    </source>
</evidence>
<dbReference type="PANTHER" id="PTHR12526:SF629">
    <property type="entry name" value="TEICHURONIC ACID BIOSYNTHESIS GLYCOSYLTRANSFERASE TUAH-RELATED"/>
    <property type="match status" value="1"/>
</dbReference>
<dbReference type="Gene3D" id="3.40.50.2000">
    <property type="entry name" value="Glycogen Phosphorylase B"/>
    <property type="match status" value="2"/>
</dbReference>
<evidence type="ECO:0000256" key="2">
    <source>
        <dbReference type="ARBA" id="ARBA00022679"/>
    </source>
</evidence>
<sequence length="361" mass="41153">MLTNNNKTLFIVDQVQFGYHTGNYYICKYLRDSYSIIYICKEHGLSKIEMNGVRSVYVSRKGNSLVRSIRFFGKALQEIRKHSNCIIFIKYLKGISLALRLSNPSHLVVLDVRSASVSQKRIRRWLYDSRLKFETKFFKNITVISQGLADKLNMGQKAHILPLGADVISSTNKNFDQVHLLYVGTLVNRNIDVTIHGFKRVYDELVGRIPLSYSIIGTGSNDEESSLRELVDKLGLKSVVLVIGRIPHTEIAQWFDNTNIGVSYIPLTDYFDVQPPLKTFEYLLSGMPVIATHTSENRKVISEKNGVLVGESVNDFYLGIKKILQNRASFDSEAIRNGAKPYMWKAIVTNNLKPYLQRICE</sequence>
<evidence type="ECO:0000313" key="3">
    <source>
        <dbReference type="EMBL" id="VBB43638.1"/>
    </source>
</evidence>
<protein>
    <submittedName>
        <fullName evidence="3">Predicted glycosyltransferase, family I</fullName>
    </submittedName>
</protein>
<reference evidence="3" key="1">
    <citation type="submission" date="2018-07" db="EMBL/GenBank/DDBJ databases">
        <authorList>
            <consortium name="Genoscope - CEA"/>
            <person name="William W."/>
        </authorList>
    </citation>
    <scope>NUCLEOTIDE SEQUENCE</scope>
    <source>
        <strain evidence="3">IK1</strain>
    </source>
</reference>
<dbReference type="Pfam" id="PF13692">
    <property type="entry name" value="Glyco_trans_1_4"/>
    <property type="match status" value="1"/>
</dbReference>
<dbReference type="EMBL" id="UPXX01000024">
    <property type="protein sequence ID" value="VBB43638.1"/>
    <property type="molecule type" value="Genomic_DNA"/>
</dbReference>
<dbReference type="PANTHER" id="PTHR12526">
    <property type="entry name" value="GLYCOSYLTRANSFERASE"/>
    <property type="match status" value="1"/>
</dbReference>
<keyword evidence="1" id="KW-0328">Glycosyltransferase</keyword>
<dbReference type="SUPFAM" id="SSF53756">
    <property type="entry name" value="UDP-Glycosyltransferase/glycogen phosphorylase"/>
    <property type="match status" value="1"/>
</dbReference>
<accession>A0A653A6Q9</accession>
<keyword evidence="2 3" id="KW-0808">Transferase</keyword>
<dbReference type="AlphaFoldDB" id="A0A653A6Q9"/>
<dbReference type="GO" id="GO:0016757">
    <property type="term" value="F:glycosyltransferase activity"/>
    <property type="evidence" value="ECO:0007669"/>
    <property type="project" value="UniProtKB-KW"/>
</dbReference>
<organism evidence="3">
    <name type="scientific">Uncultured Desulfatiglans sp</name>
    <dbReference type="NCBI Taxonomy" id="1748965"/>
    <lineage>
        <taxon>Bacteria</taxon>
        <taxon>Pseudomonadati</taxon>
        <taxon>Thermodesulfobacteriota</taxon>
        <taxon>Desulfobacteria</taxon>
        <taxon>Desulfatiglandales</taxon>
        <taxon>Desulfatiglandaceae</taxon>
        <taxon>Desulfatiglans</taxon>
        <taxon>environmental samples</taxon>
    </lineage>
</organism>
<gene>
    <name evidence="3" type="ORF">TRIP_B300023</name>
</gene>
<proteinExistence type="predicted"/>
<name>A0A653A6Q9_UNCDX</name>